<feature type="non-terminal residue" evidence="7">
    <location>
        <position position="1"/>
    </location>
</feature>
<dbReference type="PROSITE" id="PS50110">
    <property type="entry name" value="RESPONSE_REGULATORY"/>
    <property type="match status" value="1"/>
</dbReference>
<dbReference type="SMART" id="SM00448">
    <property type="entry name" value="REC"/>
    <property type="match status" value="1"/>
</dbReference>
<dbReference type="PANTHER" id="PTHR43719:SF71">
    <property type="entry name" value="SENSOR PROTEIN TORS"/>
    <property type="match status" value="1"/>
</dbReference>
<evidence type="ECO:0000256" key="1">
    <source>
        <dbReference type="ARBA" id="ARBA00000085"/>
    </source>
</evidence>
<dbReference type="EMBL" id="WJJP01000420">
    <property type="protein sequence ID" value="MBD3325488.1"/>
    <property type="molecule type" value="Genomic_DNA"/>
</dbReference>
<dbReference type="PRINTS" id="PR00344">
    <property type="entry name" value="BCTRLSENSOR"/>
</dbReference>
<dbReference type="InterPro" id="IPR036890">
    <property type="entry name" value="HATPase_C_sf"/>
</dbReference>
<dbReference type="InterPro" id="IPR003661">
    <property type="entry name" value="HisK_dim/P_dom"/>
</dbReference>
<comment type="catalytic activity">
    <reaction evidence="1">
        <text>ATP + protein L-histidine = ADP + protein N-phospho-L-histidine.</text>
        <dbReference type="EC" id="2.7.13.3"/>
    </reaction>
</comment>
<sequence length="456" mass="51752">YAQILRRKHDLPDTQQHGLEVIERSGNYLLSLINDILDLSKIEARRLDLHATAFDFPKFLNGIAEMITIRTQEKGLRFQYAPPTSLPAYVHADEQRLSQILLNLLNNAVKFTEQGVITLRVKAYPSSSSQAPGQRSVYLIRFEVEDTGVGIPRHRIAHIFSPFIQVAEHTRTTEGTGLGLAISRSLVQMMGGEIHVNSVEGQGSRFWFEVDLPEAEYSPETRVLPPGRVLGYTFVTEEPQRPLKILIVDDQAENRSVLADMLKPLGFATQEAIDGQDAIDRTLDWRPDLIFMDLMLPHTDGFEATRRIRQHPAVAETVVIAVSASVFGETRAMSVQAGCDDFLAKPIQTPELLDCLQHHLHLEWIPADHPRREHTASPDPDQMALPSPERLQHLLQFAEMRSITDMRQLLSQLEAQEPSLAPFTKQFEQFTNTYQFTQMIETLTYYLQVQEEAQHC</sequence>
<keyword evidence="3 4" id="KW-0597">Phosphoprotein</keyword>
<comment type="caution">
    <text evidence="7">The sequence shown here is derived from an EMBL/GenBank/DDBJ whole genome shotgun (WGS) entry which is preliminary data.</text>
</comment>
<evidence type="ECO:0000256" key="2">
    <source>
        <dbReference type="ARBA" id="ARBA00012438"/>
    </source>
</evidence>
<proteinExistence type="predicted"/>
<dbReference type="InterPro" id="IPR001789">
    <property type="entry name" value="Sig_transdc_resp-reg_receiver"/>
</dbReference>
<dbReference type="InterPro" id="IPR011006">
    <property type="entry name" value="CheY-like_superfamily"/>
</dbReference>
<dbReference type="EC" id="2.7.13.3" evidence="2"/>
<dbReference type="Gene3D" id="3.40.50.2300">
    <property type="match status" value="1"/>
</dbReference>
<dbReference type="Pfam" id="PF00512">
    <property type="entry name" value="HisKA"/>
    <property type="match status" value="1"/>
</dbReference>
<dbReference type="Pfam" id="PF00072">
    <property type="entry name" value="Response_reg"/>
    <property type="match status" value="1"/>
</dbReference>
<dbReference type="FunFam" id="3.30.565.10:FF:000010">
    <property type="entry name" value="Sensor histidine kinase RcsC"/>
    <property type="match status" value="1"/>
</dbReference>
<dbReference type="SMART" id="SM00387">
    <property type="entry name" value="HATPase_c"/>
    <property type="match status" value="1"/>
</dbReference>
<dbReference type="Pfam" id="PF02518">
    <property type="entry name" value="HATPase_c"/>
    <property type="match status" value="1"/>
</dbReference>
<dbReference type="CDD" id="cd00082">
    <property type="entry name" value="HisKA"/>
    <property type="match status" value="1"/>
</dbReference>
<name>A0A9D5JWM6_9BACT</name>
<feature type="domain" description="Response regulatory" evidence="6">
    <location>
        <begin position="244"/>
        <end position="360"/>
    </location>
</feature>
<dbReference type="GO" id="GO:0000155">
    <property type="term" value="F:phosphorelay sensor kinase activity"/>
    <property type="evidence" value="ECO:0007669"/>
    <property type="project" value="InterPro"/>
</dbReference>
<evidence type="ECO:0000313" key="8">
    <source>
        <dbReference type="Proteomes" id="UP000649604"/>
    </source>
</evidence>
<dbReference type="PROSITE" id="PS50109">
    <property type="entry name" value="HIS_KIN"/>
    <property type="match status" value="1"/>
</dbReference>
<evidence type="ECO:0000256" key="4">
    <source>
        <dbReference type="PROSITE-ProRule" id="PRU00169"/>
    </source>
</evidence>
<dbReference type="CDD" id="cd17546">
    <property type="entry name" value="REC_hyHK_CKI1_RcsC-like"/>
    <property type="match status" value="1"/>
</dbReference>
<feature type="modified residue" description="4-aspartylphosphate" evidence="4">
    <location>
        <position position="293"/>
    </location>
</feature>
<protein>
    <recommendedName>
        <fullName evidence="2">histidine kinase</fullName>
        <ecNumber evidence="2">2.7.13.3</ecNumber>
    </recommendedName>
</protein>
<dbReference type="AlphaFoldDB" id="A0A9D5JWM6"/>
<evidence type="ECO:0000313" key="7">
    <source>
        <dbReference type="EMBL" id="MBD3325488.1"/>
    </source>
</evidence>
<dbReference type="Proteomes" id="UP000649604">
    <property type="component" value="Unassembled WGS sequence"/>
</dbReference>
<dbReference type="Gene3D" id="3.30.565.10">
    <property type="entry name" value="Histidine kinase-like ATPase, C-terminal domain"/>
    <property type="match status" value="1"/>
</dbReference>
<dbReference type="PANTHER" id="PTHR43719">
    <property type="entry name" value="TWO-COMPONENT HISTIDINE KINASE"/>
    <property type="match status" value="1"/>
</dbReference>
<evidence type="ECO:0000259" key="6">
    <source>
        <dbReference type="PROSITE" id="PS50110"/>
    </source>
</evidence>
<dbReference type="InterPro" id="IPR004358">
    <property type="entry name" value="Sig_transdc_His_kin-like_C"/>
</dbReference>
<dbReference type="InterPro" id="IPR036097">
    <property type="entry name" value="HisK_dim/P_sf"/>
</dbReference>
<feature type="domain" description="Histidine kinase" evidence="5">
    <location>
        <begin position="1"/>
        <end position="214"/>
    </location>
</feature>
<gene>
    <name evidence="7" type="ORF">GF339_12935</name>
</gene>
<dbReference type="InterPro" id="IPR003594">
    <property type="entry name" value="HATPase_dom"/>
</dbReference>
<dbReference type="InterPro" id="IPR050956">
    <property type="entry name" value="2C_system_His_kinase"/>
</dbReference>
<reference evidence="7" key="1">
    <citation type="submission" date="2019-11" db="EMBL/GenBank/DDBJ databases">
        <title>Microbial mats filling the niche in hypersaline microbial mats.</title>
        <authorList>
            <person name="Wong H.L."/>
            <person name="Macleod F.I."/>
            <person name="White R.A. III"/>
            <person name="Burns B.P."/>
        </authorList>
    </citation>
    <scope>NUCLEOTIDE SEQUENCE</scope>
    <source>
        <strain evidence="7">Rbin_158</strain>
    </source>
</reference>
<organism evidence="7 8">
    <name type="scientific">candidate division KSB3 bacterium</name>
    <dbReference type="NCBI Taxonomy" id="2044937"/>
    <lineage>
        <taxon>Bacteria</taxon>
        <taxon>candidate division KSB3</taxon>
    </lineage>
</organism>
<dbReference type="CDD" id="cd16922">
    <property type="entry name" value="HATPase_EvgS-ArcB-TorS-like"/>
    <property type="match status" value="1"/>
</dbReference>
<dbReference type="SUPFAM" id="SSF55874">
    <property type="entry name" value="ATPase domain of HSP90 chaperone/DNA topoisomerase II/histidine kinase"/>
    <property type="match status" value="1"/>
</dbReference>
<dbReference type="Gene3D" id="1.10.287.130">
    <property type="match status" value="1"/>
</dbReference>
<dbReference type="InterPro" id="IPR005467">
    <property type="entry name" value="His_kinase_dom"/>
</dbReference>
<evidence type="ECO:0000256" key="3">
    <source>
        <dbReference type="ARBA" id="ARBA00022553"/>
    </source>
</evidence>
<dbReference type="SUPFAM" id="SSF47384">
    <property type="entry name" value="Homodimeric domain of signal transducing histidine kinase"/>
    <property type="match status" value="1"/>
</dbReference>
<accession>A0A9D5JWM6</accession>
<dbReference type="SUPFAM" id="SSF52172">
    <property type="entry name" value="CheY-like"/>
    <property type="match status" value="1"/>
</dbReference>
<evidence type="ECO:0000259" key="5">
    <source>
        <dbReference type="PROSITE" id="PS50109"/>
    </source>
</evidence>